<reference evidence="2" key="1">
    <citation type="submission" date="2021-09" db="EMBL/GenBank/DDBJ databases">
        <authorList>
            <consortium name="AG Swart"/>
            <person name="Singh M."/>
            <person name="Singh A."/>
            <person name="Seah K."/>
            <person name="Emmerich C."/>
        </authorList>
    </citation>
    <scope>NUCLEOTIDE SEQUENCE</scope>
    <source>
        <strain evidence="2">ATCC30299</strain>
    </source>
</reference>
<feature type="compositionally biased region" description="Basic and acidic residues" evidence="1">
    <location>
        <begin position="41"/>
        <end position="50"/>
    </location>
</feature>
<gene>
    <name evidence="2" type="ORF">BSTOLATCC_MIC30451</name>
</gene>
<feature type="compositionally biased region" description="Polar residues" evidence="1">
    <location>
        <begin position="24"/>
        <end position="38"/>
    </location>
</feature>
<evidence type="ECO:0000313" key="2">
    <source>
        <dbReference type="EMBL" id="CAG9322069.1"/>
    </source>
</evidence>
<dbReference type="Proteomes" id="UP001162131">
    <property type="component" value="Unassembled WGS sequence"/>
</dbReference>
<name>A0AAU9JES6_9CILI</name>
<comment type="caution">
    <text evidence="2">The sequence shown here is derived from an EMBL/GenBank/DDBJ whole genome shotgun (WGS) entry which is preliminary data.</text>
</comment>
<protein>
    <submittedName>
        <fullName evidence="2">Uncharacterized protein</fullName>
    </submittedName>
</protein>
<evidence type="ECO:0000256" key="1">
    <source>
        <dbReference type="SAM" id="MobiDB-lite"/>
    </source>
</evidence>
<sequence>MQVDIEVKEISMPLAEKAKEQLEKSPSSAVTSYSNSPWQKAKKEPHQNSPKFREIFEKDVKSLIGSFALSENKPESYLYLEKILAVKDRSQSLTNSFNSRKSEENQKKISRIQGYSTCHGCVLL</sequence>
<organism evidence="2 3">
    <name type="scientific">Blepharisma stoltei</name>
    <dbReference type="NCBI Taxonomy" id="1481888"/>
    <lineage>
        <taxon>Eukaryota</taxon>
        <taxon>Sar</taxon>
        <taxon>Alveolata</taxon>
        <taxon>Ciliophora</taxon>
        <taxon>Postciliodesmatophora</taxon>
        <taxon>Heterotrichea</taxon>
        <taxon>Heterotrichida</taxon>
        <taxon>Blepharismidae</taxon>
        <taxon>Blepharisma</taxon>
    </lineage>
</organism>
<dbReference type="EMBL" id="CAJZBQ010000030">
    <property type="protein sequence ID" value="CAG9322069.1"/>
    <property type="molecule type" value="Genomic_DNA"/>
</dbReference>
<accession>A0AAU9JES6</accession>
<evidence type="ECO:0000313" key="3">
    <source>
        <dbReference type="Proteomes" id="UP001162131"/>
    </source>
</evidence>
<feature type="region of interest" description="Disordered" evidence="1">
    <location>
        <begin position="18"/>
        <end position="50"/>
    </location>
</feature>
<keyword evidence="3" id="KW-1185">Reference proteome</keyword>
<proteinExistence type="predicted"/>
<dbReference type="AlphaFoldDB" id="A0AAU9JES6"/>